<keyword evidence="2" id="KW-0472">Membrane</keyword>
<dbReference type="Pfam" id="PF11014">
    <property type="entry name" value="DUF2852"/>
    <property type="match status" value="1"/>
</dbReference>
<comment type="caution">
    <text evidence="3">The sequence shown here is derived from an EMBL/GenBank/DDBJ whole genome shotgun (WGS) entry which is preliminary data.</text>
</comment>
<feature type="transmembrane region" description="Helical" evidence="2">
    <location>
        <begin position="22"/>
        <end position="47"/>
    </location>
</feature>
<dbReference type="AlphaFoldDB" id="A0A849L2S7"/>
<dbReference type="EMBL" id="JABFBC010000001">
    <property type="protein sequence ID" value="NNU80517.1"/>
    <property type="molecule type" value="Genomic_DNA"/>
</dbReference>
<keyword evidence="4" id="KW-1185">Reference proteome</keyword>
<organism evidence="3 4">
    <name type="scientific">Halovulum dunhuangense</name>
    <dbReference type="NCBI Taxonomy" id="1505036"/>
    <lineage>
        <taxon>Bacteria</taxon>
        <taxon>Pseudomonadati</taxon>
        <taxon>Pseudomonadota</taxon>
        <taxon>Alphaproteobacteria</taxon>
        <taxon>Rhodobacterales</taxon>
        <taxon>Paracoccaceae</taxon>
        <taxon>Halovulum</taxon>
    </lineage>
</organism>
<gene>
    <name evidence="3" type="ORF">HMH01_08695</name>
</gene>
<accession>A0A849L2S7</accession>
<name>A0A849L2S7_9RHOB</name>
<dbReference type="Proteomes" id="UP000572377">
    <property type="component" value="Unassembled WGS sequence"/>
</dbReference>
<keyword evidence="2" id="KW-0812">Transmembrane</keyword>
<feature type="region of interest" description="Disordered" evidence="1">
    <location>
        <begin position="106"/>
        <end position="127"/>
    </location>
</feature>
<protein>
    <submittedName>
        <fullName evidence="3">DUF2852 domain-containing protein</fullName>
    </submittedName>
</protein>
<reference evidence="3 4" key="1">
    <citation type="submission" date="2020-05" db="EMBL/GenBank/DDBJ databases">
        <title>Gimesia benthica sp. nov., a novel planctomycete isolated from a deep-sea water sample of the Northwest Indian Ocean.</title>
        <authorList>
            <person name="Wang J."/>
            <person name="Ruan C."/>
            <person name="Song L."/>
            <person name="Zhu Y."/>
            <person name="Li A."/>
            <person name="Zheng X."/>
            <person name="Wang L."/>
            <person name="Lu Z."/>
            <person name="Huang Y."/>
            <person name="Du W."/>
            <person name="Zhou Y."/>
            <person name="Huang L."/>
            <person name="Dai X."/>
        </authorList>
    </citation>
    <scope>NUCLEOTIDE SEQUENCE [LARGE SCALE GENOMIC DNA]</scope>
    <source>
        <strain evidence="3 4">YYQ-30</strain>
    </source>
</reference>
<feature type="compositionally biased region" description="Basic and acidic residues" evidence="1">
    <location>
        <begin position="112"/>
        <end position="127"/>
    </location>
</feature>
<proteinExistence type="predicted"/>
<evidence type="ECO:0000313" key="4">
    <source>
        <dbReference type="Proteomes" id="UP000572377"/>
    </source>
</evidence>
<evidence type="ECO:0000313" key="3">
    <source>
        <dbReference type="EMBL" id="NNU80517.1"/>
    </source>
</evidence>
<dbReference type="RefSeq" id="WP_171324345.1">
    <property type="nucleotide sequence ID" value="NZ_JABFBC010000001.1"/>
</dbReference>
<evidence type="ECO:0000256" key="1">
    <source>
        <dbReference type="SAM" id="MobiDB-lite"/>
    </source>
</evidence>
<sequence length="127" mass="14817">MHRITRWFSDAEAWLDARGKGAWIAAMVIAFIAFWPIGLALLAYMFWSNRMTCSARRWSHTGARFRSSGNSAFDAYRDDTLKRLEDEQNAFQSFLERLRRAKDQAEFDQFMDDAKRRGEGRPEESPA</sequence>
<keyword evidence="2" id="KW-1133">Transmembrane helix</keyword>
<dbReference type="InterPro" id="IPR021273">
    <property type="entry name" value="DUF2852"/>
</dbReference>
<evidence type="ECO:0000256" key="2">
    <source>
        <dbReference type="SAM" id="Phobius"/>
    </source>
</evidence>